<dbReference type="KEGG" id="sfy:GFH48_08895"/>
<dbReference type="Gene3D" id="3.30.9.10">
    <property type="entry name" value="D-Amino Acid Oxidase, subunit A, domain 2"/>
    <property type="match status" value="1"/>
</dbReference>
<reference evidence="3 4" key="1">
    <citation type="submission" date="2019-10" db="EMBL/GenBank/DDBJ databases">
        <title>A novel species.</title>
        <authorList>
            <person name="Gao J."/>
        </authorList>
    </citation>
    <scope>NUCLEOTIDE SEQUENCE [LARGE SCALE GENOMIC DNA]</scope>
    <source>
        <strain evidence="3 4">QMT-28</strain>
    </source>
</reference>
<dbReference type="RefSeq" id="WP_153287727.1">
    <property type="nucleotide sequence ID" value="NZ_CP045643.1"/>
</dbReference>
<dbReference type="InterPro" id="IPR006076">
    <property type="entry name" value="FAD-dep_OxRdtase"/>
</dbReference>
<dbReference type="SUPFAM" id="SSF51905">
    <property type="entry name" value="FAD/NAD(P)-binding domain"/>
    <property type="match status" value="1"/>
</dbReference>
<dbReference type="SUPFAM" id="SSF54373">
    <property type="entry name" value="FAD-linked reductases, C-terminal domain"/>
    <property type="match status" value="1"/>
</dbReference>
<evidence type="ECO:0000313" key="3">
    <source>
        <dbReference type="EMBL" id="QFZ73363.1"/>
    </source>
</evidence>
<sequence>MNGTAEVVVIGGGVIGTSIAYHLARAGVRDVVLVERGELASGSTARAAGGVRAQFSDELNIRLGARSLEAFARFAEEPGQDIGLHRVGYLFLLSTPEEVAAFEDGVRLQNTLGVPSRLIGPAEARRLSPLITTDGLLAAAFSPDDGHCTPESVVQGYAAGARRHGATLLRHCEVTGIETRGDTITAVVTTGGRITTGAVVCAAGAWSRAVGAMAGVDLPVQPLRRQIAVTEPVPGLPPGLPMTIDFTTSLYFHAEGPGLLVGMSDPDETPGFATGTHDRWIPRLAEAMRRRAPALLDLRRTGGWAGLYEVTPDHNALIGEARSCARFLYATGFSGHGFLQGPAVGEVVRDLYLGRVPFLDSSPLSVERFAADAPRPEVNLV</sequence>
<dbReference type="Gene3D" id="3.50.50.60">
    <property type="entry name" value="FAD/NAD(P)-binding domain"/>
    <property type="match status" value="1"/>
</dbReference>
<keyword evidence="1" id="KW-0560">Oxidoreductase</keyword>
<feature type="domain" description="FAD dependent oxidoreductase" evidence="2">
    <location>
        <begin position="7"/>
        <end position="351"/>
    </location>
</feature>
<gene>
    <name evidence="3" type="ORF">GFH48_08895</name>
</gene>
<dbReference type="GO" id="GO:0005737">
    <property type="term" value="C:cytoplasm"/>
    <property type="evidence" value="ECO:0007669"/>
    <property type="project" value="TreeGrafter"/>
</dbReference>
<dbReference type="Pfam" id="PF01266">
    <property type="entry name" value="DAO"/>
    <property type="match status" value="1"/>
</dbReference>
<dbReference type="PANTHER" id="PTHR13847">
    <property type="entry name" value="SARCOSINE DEHYDROGENASE-RELATED"/>
    <property type="match status" value="1"/>
</dbReference>
<protein>
    <submittedName>
        <fullName evidence="3">FAD-dependent oxidoreductase</fullName>
    </submittedName>
</protein>
<dbReference type="AlphaFoldDB" id="A0A5Q0L8N1"/>
<organism evidence="3 4">
    <name type="scientific">Streptomyces fagopyri</name>
    <dbReference type="NCBI Taxonomy" id="2662397"/>
    <lineage>
        <taxon>Bacteria</taxon>
        <taxon>Bacillati</taxon>
        <taxon>Actinomycetota</taxon>
        <taxon>Actinomycetes</taxon>
        <taxon>Kitasatosporales</taxon>
        <taxon>Streptomycetaceae</taxon>
        <taxon>Streptomyces</taxon>
    </lineage>
</organism>
<evidence type="ECO:0000313" key="4">
    <source>
        <dbReference type="Proteomes" id="UP000326179"/>
    </source>
</evidence>
<evidence type="ECO:0000256" key="1">
    <source>
        <dbReference type="ARBA" id="ARBA00023002"/>
    </source>
</evidence>
<name>A0A5Q0L8N1_9ACTN</name>
<dbReference type="GO" id="GO:0016491">
    <property type="term" value="F:oxidoreductase activity"/>
    <property type="evidence" value="ECO:0007669"/>
    <property type="project" value="UniProtKB-KW"/>
</dbReference>
<dbReference type="PANTHER" id="PTHR13847:SF287">
    <property type="entry name" value="FAD-DEPENDENT OXIDOREDUCTASE DOMAIN-CONTAINING PROTEIN 1"/>
    <property type="match status" value="1"/>
</dbReference>
<proteinExistence type="predicted"/>
<dbReference type="EMBL" id="CP045643">
    <property type="protein sequence ID" value="QFZ73363.1"/>
    <property type="molecule type" value="Genomic_DNA"/>
</dbReference>
<accession>A0A5Q0L8N1</accession>
<dbReference type="Proteomes" id="UP000326179">
    <property type="component" value="Chromosome"/>
</dbReference>
<evidence type="ECO:0000259" key="2">
    <source>
        <dbReference type="Pfam" id="PF01266"/>
    </source>
</evidence>
<dbReference type="InterPro" id="IPR036188">
    <property type="entry name" value="FAD/NAD-bd_sf"/>
</dbReference>
<keyword evidence="4" id="KW-1185">Reference proteome</keyword>